<name>A0A0F9EDR1_9ZZZZ</name>
<accession>A0A0F9EDR1</accession>
<proteinExistence type="predicted"/>
<evidence type="ECO:0008006" key="2">
    <source>
        <dbReference type="Google" id="ProtNLM"/>
    </source>
</evidence>
<organism evidence="1">
    <name type="scientific">marine sediment metagenome</name>
    <dbReference type="NCBI Taxonomy" id="412755"/>
    <lineage>
        <taxon>unclassified sequences</taxon>
        <taxon>metagenomes</taxon>
        <taxon>ecological metagenomes</taxon>
    </lineage>
</organism>
<evidence type="ECO:0000313" key="1">
    <source>
        <dbReference type="EMBL" id="KKL64351.1"/>
    </source>
</evidence>
<sequence length="561" mass="61177">MAKVSVTTHNVTAGELSPLLLGRSDIAKYANAAKTLENILIHQAGAAQRRPGTKFVSEVETSSEKTRIITFEFSTTQAYIIEIGNLYMRFYRNQGQIQNGAAAIEIVTPYLTADIFQLQFAQDADTMFIVHPSYKPRELTRTSHTVWTLKNYAPELLTLDVAPGGAGWAVGDVVTGVTSAKTSIIVEVLTGTTYRIKNRDGAYTLDEVLTNGTATADQGASFPTTTGDPFGADASGDVPSCVAMLEQRIFFANSNNDPQKIWGSVSGDFQDMTIGTDAGDAFVYVIASDKVNAIRWLKPIGKSLKMGTLGSTFSMNSGSDALAITPTNVTIKRDTTYGAANILPEIIGQFIYYVERDLNHLRELGESFNIDTQRAFEALDMTILADHIAKATNPVDSDGFTQIAYQQSPVSRLWCVRNDGQMAVLTRQIDQEVIGWSRQLSGVDSRDKGIYESVAIIPKDGGDDEVWVIVKRFINGSTVRYVEFFMPEEFDAQQDAFFVDSGLSLDSPITITDIAAKTILDDMEYSSDSAAQSAFVSSDTSIDSETKMKIMSASPINFDSG</sequence>
<dbReference type="EMBL" id="LAZR01027872">
    <property type="protein sequence ID" value="KKL64351.1"/>
    <property type="molecule type" value="Genomic_DNA"/>
</dbReference>
<reference evidence="1" key="1">
    <citation type="journal article" date="2015" name="Nature">
        <title>Complex archaea that bridge the gap between prokaryotes and eukaryotes.</title>
        <authorList>
            <person name="Spang A."/>
            <person name="Saw J.H."/>
            <person name="Jorgensen S.L."/>
            <person name="Zaremba-Niedzwiedzka K."/>
            <person name="Martijn J."/>
            <person name="Lind A.E."/>
            <person name="van Eijk R."/>
            <person name="Schleper C."/>
            <person name="Guy L."/>
            <person name="Ettema T.J."/>
        </authorList>
    </citation>
    <scope>NUCLEOTIDE SEQUENCE</scope>
</reference>
<gene>
    <name evidence="1" type="ORF">LCGC14_2165920</name>
</gene>
<comment type="caution">
    <text evidence="1">The sequence shown here is derived from an EMBL/GenBank/DDBJ whole genome shotgun (WGS) entry which is preliminary data.</text>
</comment>
<protein>
    <recommendedName>
        <fullName evidence="2">Ubiquitin-activating enzyme E1 FCCH domain-containing protein</fullName>
    </recommendedName>
</protein>
<dbReference type="AlphaFoldDB" id="A0A0F9EDR1"/>